<dbReference type="PANTHER" id="PTHR46832:SF1">
    <property type="entry name" value="5'-METHYLTHIOADENOSINE_S-ADENOSYLHOMOCYSTEINE NUCLEOSIDASE"/>
    <property type="match status" value="1"/>
</dbReference>
<dbReference type="GO" id="GO:0008782">
    <property type="term" value="F:adenosylhomocysteine nucleosidase activity"/>
    <property type="evidence" value="ECO:0007669"/>
    <property type="project" value="TreeGrafter"/>
</dbReference>
<evidence type="ECO:0000313" key="3">
    <source>
        <dbReference type="Proteomes" id="UP000319619"/>
    </source>
</evidence>
<dbReference type="AlphaFoldDB" id="A0A532UYY0"/>
<organism evidence="2 3">
    <name type="scientific">candidate division LCP-89 bacterium B3_LCP</name>
    <dbReference type="NCBI Taxonomy" id="2012998"/>
    <lineage>
        <taxon>Bacteria</taxon>
        <taxon>Pseudomonadati</taxon>
        <taxon>Bacteria division LCP-89</taxon>
    </lineage>
</organism>
<accession>A0A532UYY0</accession>
<reference evidence="2 3" key="1">
    <citation type="submission" date="2017-06" db="EMBL/GenBank/DDBJ databases">
        <title>Novel microbial phyla capable of carbon fixation and sulfur reduction in deep-sea sediments.</title>
        <authorList>
            <person name="Huang J."/>
            <person name="Baker B."/>
            <person name="Wang Y."/>
        </authorList>
    </citation>
    <scope>NUCLEOTIDE SEQUENCE [LARGE SCALE GENOMIC DNA]</scope>
    <source>
        <strain evidence="2">B3_LCP</strain>
    </source>
</reference>
<dbReference type="InterPro" id="IPR035994">
    <property type="entry name" value="Nucleoside_phosphorylase_sf"/>
</dbReference>
<dbReference type="Gene3D" id="3.40.50.1580">
    <property type="entry name" value="Nucleoside phosphorylase domain"/>
    <property type="match status" value="1"/>
</dbReference>
<dbReference type="EMBL" id="NJBN01000006">
    <property type="protein sequence ID" value="TKJ39957.1"/>
    <property type="molecule type" value="Genomic_DNA"/>
</dbReference>
<dbReference type="Pfam" id="PF01048">
    <property type="entry name" value="PNP_UDP_1"/>
    <property type="match status" value="1"/>
</dbReference>
<sequence length="582" mass="64951">MIYSNESSSIERVIDVGIITIVPTEVEALFNTLAIVRNAYEPVSSPLQYWRTSYRSTSSGRALSIIVSILGGEAGNTEVAIATSYFLRDWYPKLVCLVGIAAGTPGKTRIADVVMPNKVHDRTIKVFENGVYRVRGRTYARNDTIDRMLKILPLTGDHFLPALNLAVKDDIAHAVEIARERYLPSSQFDGRPRIIDGSIASDNVLIRDPAYFNGILDSTDEKCRAGEMESAGFVLACQRERIDFPWLVVRGISDFGDSAKDDSFQLLAAKAACTALKLFIEKTLTIDALPLNPRALRSTSTLEFNLVRQLRDAFAAKRWKEVCRIGAVISRPLWLSGNTMLRYEIGELVENAAAFSNNTPLRAMALIDDLGWTAIKLGKEAQAEKHILDGIRLAKESADNYFVAKGYRHLASLYRQKSNITVAESYLANARDATSRITDQEQRGEMDSALLVSTAKLQMESLHYPEAINLLQQALDSFKKSNDLEREVKIYALLAHCSEKLGKPKEAEKFYLTGQTKAREAGRFDEFSQNTQGLILLLPKGDLARCKSLAQEVYDFAITNGLWDAARIWREKYDLSDSPKKA</sequence>
<proteinExistence type="predicted"/>
<dbReference type="SUPFAM" id="SSF48452">
    <property type="entry name" value="TPR-like"/>
    <property type="match status" value="1"/>
</dbReference>
<name>A0A532UYY0_UNCL8</name>
<dbReference type="GO" id="GO:0008930">
    <property type="term" value="F:methylthioadenosine nucleosidase activity"/>
    <property type="evidence" value="ECO:0007669"/>
    <property type="project" value="TreeGrafter"/>
</dbReference>
<gene>
    <name evidence="2" type="ORF">CEE37_09475</name>
</gene>
<feature type="domain" description="Nucleoside phosphorylase" evidence="1">
    <location>
        <begin position="16"/>
        <end position="278"/>
    </location>
</feature>
<comment type="caution">
    <text evidence="2">The sequence shown here is derived from an EMBL/GenBank/DDBJ whole genome shotgun (WGS) entry which is preliminary data.</text>
</comment>
<dbReference type="GO" id="GO:0009116">
    <property type="term" value="P:nucleoside metabolic process"/>
    <property type="evidence" value="ECO:0007669"/>
    <property type="project" value="InterPro"/>
</dbReference>
<dbReference type="Proteomes" id="UP000319619">
    <property type="component" value="Unassembled WGS sequence"/>
</dbReference>
<dbReference type="Gene3D" id="1.25.40.10">
    <property type="entry name" value="Tetratricopeptide repeat domain"/>
    <property type="match status" value="2"/>
</dbReference>
<evidence type="ECO:0000313" key="2">
    <source>
        <dbReference type="EMBL" id="TKJ39957.1"/>
    </source>
</evidence>
<dbReference type="GO" id="GO:0005829">
    <property type="term" value="C:cytosol"/>
    <property type="evidence" value="ECO:0007669"/>
    <property type="project" value="TreeGrafter"/>
</dbReference>
<dbReference type="GO" id="GO:0019284">
    <property type="term" value="P:L-methionine salvage from S-adenosylmethionine"/>
    <property type="evidence" value="ECO:0007669"/>
    <property type="project" value="TreeGrafter"/>
</dbReference>
<dbReference type="InterPro" id="IPR000845">
    <property type="entry name" value="Nucleoside_phosphorylase_d"/>
</dbReference>
<evidence type="ECO:0000259" key="1">
    <source>
        <dbReference type="Pfam" id="PF01048"/>
    </source>
</evidence>
<dbReference type="SUPFAM" id="SSF53167">
    <property type="entry name" value="Purine and uridine phosphorylases"/>
    <property type="match status" value="1"/>
</dbReference>
<protein>
    <recommendedName>
        <fullName evidence="1">Nucleoside phosphorylase domain-containing protein</fullName>
    </recommendedName>
</protein>
<dbReference type="InterPro" id="IPR011990">
    <property type="entry name" value="TPR-like_helical_dom_sf"/>
</dbReference>
<dbReference type="PANTHER" id="PTHR46832">
    <property type="entry name" value="5'-METHYLTHIOADENOSINE/S-ADENOSYLHOMOCYSTEINE NUCLEOSIDASE"/>
    <property type="match status" value="1"/>
</dbReference>